<gene>
    <name evidence="1" type="ORF">PIIN_09335</name>
</gene>
<protein>
    <submittedName>
        <fullName evidence="1">Uncharacterized protein</fullName>
    </submittedName>
</protein>
<dbReference type="InParanoid" id="G4TVK8"/>
<dbReference type="Proteomes" id="UP000007148">
    <property type="component" value="Unassembled WGS sequence"/>
</dbReference>
<keyword evidence="2" id="KW-1185">Reference proteome</keyword>
<accession>G4TVK8</accession>
<dbReference type="EMBL" id="CAFZ01000435">
    <property type="protein sequence ID" value="CCA75351.1"/>
    <property type="molecule type" value="Genomic_DNA"/>
</dbReference>
<reference evidence="1 2" key="1">
    <citation type="journal article" date="2011" name="PLoS Pathog.">
        <title>Endophytic Life Strategies Decoded by Genome and Transcriptome Analyses of the Mutualistic Root Symbiont Piriformospora indica.</title>
        <authorList>
            <person name="Zuccaro A."/>
            <person name="Lahrmann U."/>
            <person name="Guldener U."/>
            <person name="Langen G."/>
            <person name="Pfiffi S."/>
            <person name="Biedenkopf D."/>
            <person name="Wong P."/>
            <person name="Samans B."/>
            <person name="Grimm C."/>
            <person name="Basiewicz M."/>
            <person name="Murat C."/>
            <person name="Martin F."/>
            <person name="Kogel K.H."/>
        </authorList>
    </citation>
    <scope>NUCLEOTIDE SEQUENCE [LARGE SCALE GENOMIC DNA]</scope>
    <source>
        <strain evidence="1 2">DSM 11827</strain>
    </source>
</reference>
<dbReference type="OrthoDB" id="3271316at2759"/>
<proteinExistence type="predicted"/>
<comment type="caution">
    <text evidence="1">The sequence shown here is derived from an EMBL/GenBank/DDBJ whole genome shotgun (WGS) entry which is preliminary data.</text>
</comment>
<evidence type="ECO:0000313" key="2">
    <source>
        <dbReference type="Proteomes" id="UP000007148"/>
    </source>
</evidence>
<sequence length="115" mass="13484">MDNSYYSSQTTALSAIIRNPPHAPQTLTYPQRPNVGNVNDNWVFAQFEGNDDAEHLRTKLRSILDQQWWLLNLAPPGNDLDEFVRRKRCLFCGKRRLLAKRAMRCVHRHLDYHPP</sequence>
<name>G4TVK8_SERID</name>
<organism evidence="1 2">
    <name type="scientific">Serendipita indica (strain DSM 11827)</name>
    <name type="common">Root endophyte fungus</name>
    <name type="synonym">Piriformospora indica</name>
    <dbReference type="NCBI Taxonomy" id="1109443"/>
    <lineage>
        <taxon>Eukaryota</taxon>
        <taxon>Fungi</taxon>
        <taxon>Dikarya</taxon>
        <taxon>Basidiomycota</taxon>
        <taxon>Agaricomycotina</taxon>
        <taxon>Agaricomycetes</taxon>
        <taxon>Sebacinales</taxon>
        <taxon>Serendipitaceae</taxon>
        <taxon>Serendipita</taxon>
    </lineage>
</organism>
<dbReference type="AlphaFoldDB" id="G4TVK8"/>
<dbReference type="HOGENOM" id="CLU_2109941_0_0_1"/>
<evidence type="ECO:0000313" key="1">
    <source>
        <dbReference type="EMBL" id="CCA75351.1"/>
    </source>
</evidence>